<dbReference type="EMBL" id="LQNT01000011">
    <property type="protein sequence ID" value="KZE37267.1"/>
    <property type="molecule type" value="Genomic_DNA"/>
</dbReference>
<sequence>MKADLHVHSRYSDGADTVREVLERAVDAGITHISFVDHDTTDGLDEALALGGEYGVTVIPGIEISAYDFKRNRKVHVLGYNYNREARHISALCRPLQERRHRHTLGQAGKIRETGLLLDEEQVLAMVPEGGIVYKQHLMDLLTDAPFESADYQQLYRSLFKDGGPASGDIRYIDAFDAVRAIKEDGGFAVIAHPGQLDSYELIPELAAVGLDGIERHHPDHTAEDHERVYGLAAEYGLFITGGSDYHGRYGTPVNLGEFTSPDNALLMSCKHS</sequence>
<proteinExistence type="predicted"/>
<evidence type="ECO:0000313" key="2">
    <source>
        <dbReference type="EMBL" id="KZE37267.1"/>
    </source>
</evidence>
<protein>
    <submittedName>
        <fullName evidence="2">Phosphoesterase</fullName>
    </submittedName>
</protein>
<reference evidence="2 3" key="1">
    <citation type="submission" date="2016-01" db="EMBL/GenBank/DDBJ databases">
        <title>Whole genome sequencing of Bhargavaea cecembensis T14.</title>
        <authorList>
            <person name="Hong K.W."/>
        </authorList>
    </citation>
    <scope>NUCLEOTIDE SEQUENCE [LARGE SCALE GENOMIC DNA]</scope>
    <source>
        <strain evidence="2 3">T14</strain>
    </source>
</reference>
<dbReference type="Gene3D" id="3.20.20.140">
    <property type="entry name" value="Metal-dependent hydrolases"/>
    <property type="match status" value="1"/>
</dbReference>
<dbReference type="InterPro" id="IPR003141">
    <property type="entry name" value="Pol/His_phosphatase_N"/>
</dbReference>
<dbReference type="AlphaFoldDB" id="A0A163EVA5"/>
<dbReference type="SUPFAM" id="SSF89550">
    <property type="entry name" value="PHP domain-like"/>
    <property type="match status" value="1"/>
</dbReference>
<evidence type="ECO:0000313" key="3">
    <source>
        <dbReference type="Proteomes" id="UP000076490"/>
    </source>
</evidence>
<dbReference type="Gene3D" id="1.10.150.650">
    <property type="match status" value="1"/>
</dbReference>
<dbReference type="Proteomes" id="UP000076490">
    <property type="component" value="Unassembled WGS sequence"/>
</dbReference>
<dbReference type="Pfam" id="PF02811">
    <property type="entry name" value="PHP"/>
    <property type="match status" value="1"/>
</dbReference>
<evidence type="ECO:0000259" key="1">
    <source>
        <dbReference type="SMART" id="SM00481"/>
    </source>
</evidence>
<dbReference type="GO" id="GO:0035312">
    <property type="term" value="F:5'-3' DNA exonuclease activity"/>
    <property type="evidence" value="ECO:0007669"/>
    <property type="project" value="TreeGrafter"/>
</dbReference>
<feature type="domain" description="Polymerase/histidinol phosphatase N-terminal" evidence="1">
    <location>
        <begin position="3"/>
        <end position="68"/>
    </location>
</feature>
<comment type="caution">
    <text evidence="2">The sequence shown here is derived from an EMBL/GenBank/DDBJ whole genome shotgun (WGS) entry which is preliminary data.</text>
</comment>
<dbReference type="InterPro" id="IPR052018">
    <property type="entry name" value="PHP_domain"/>
</dbReference>
<dbReference type="SMART" id="SM00481">
    <property type="entry name" value="POLIIIAc"/>
    <property type="match status" value="1"/>
</dbReference>
<dbReference type="PANTHER" id="PTHR42924">
    <property type="entry name" value="EXONUCLEASE"/>
    <property type="match status" value="1"/>
</dbReference>
<dbReference type="OrthoDB" id="9804333at2"/>
<dbReference type="RefSeq" id="WP_063182350.1">
    <property type="nucleotide sequence ID" value="NZ_LQNT01000011.1"/>
</dbReference>
<dbReference type="CDD" id="cd07438">
    <property type="entry name" value="PHP_HisPPase_AMP"/>
    <property type="match status" value="1"/>
</dbReference>
<dbReference type="GO" id="GO:0004534">
    <property type="term" value="F:5'-3' RNA exonuclease activity"/>
    <property type="evidence" value="ECO:0007669"/>
    <property type="project" value="TreeGrafter"/>
</dbReference>
<gene>
    <name evidence="2" type="ORF">AV656_11910</name>
</gene>
<dbReference type="InterPro" id="IPR016195">
    <property type="entry name" value="Pol/histidinol_Pase-like"/>
</dbReference>
<organism evidence="2 3">
    <name type="scientific">Bhargavaea cecembensis</name>
    <dbReference type="NCBI Taxonomy" id="394098"/>
    <lineage>
        <taxon>Bacteria</taxon>
        <taxon>Bacillati</taxon>
        <taxon>Bacillota</taxon>
        <taxon>Bacilli</taxon>
        <taxon>Bacillales</taxon>
        <taxon>Caryophanaceae</taxon>
        <taxon>Bhargavaea</taxon>
    </lineage>
</organism>
<name>A0A163EVA5_9BACL</name>
<dbReference type="InterPro" id="IPR004013">
    <property type="entry name" value="PHP_dom"/>
</dbReference>
<dbReference type="PANTHER" id="PTHR42924:SF3">
    <property type="entry name" value="POLYMERASE_HISTIDINOL PHOSPHATASE N-TERMINAL DOMAIN-CONTAINING PROTEIN"/>
    <property type="match status" value="1"/>
</dbReference>
<accession>A0A163EVA5</accession>